<gene>
    <name evidence="3" type="ORF">AXG93_1217s1550</name>
</gene>
<comment type="caution">
    <text evidence="3">The sequence shown here is derived from an EMBL/GenBank/DDBJ whole genome shotgun (WGS) entry which is preliminary data.</text>
</comment>
<dbReference type="SUPFAM" id="SSF48371">
    <property type="entry name" value="ARM repeat"/>
    <property type="match status" value="1"/>
</dbReference>
<protein>
    <recommendedName>
        <fullName evidence="2">Interferon-related developmental regulator N-terminal domain-containing protein</fullName>
    </recommendedName>
</protein>
<dbReference type="AlphaFoldDB" id="A0A176VU51"/>
<evidence type="ECO:0000313" key="4">
    <source>
        <dbReference type="Proteomes" id="UP000077202"/>
    </source>
</evidence>
<dbReference type="InterPro" id="IPR007701">
    <property type="entry name" value="Interferon-rel_develop_reg_N"/>
</dbReference>
<dbReference type="PANTHER" id="PTHR12354:SF1">
    <property type="entry name" value="INTERFERON-RELATED DEVELOPMENTAL REGULATOR 1"/>
    <property type="match status" value="1"/>
</dbReference>
<keyword evidence="4" id="KW-1185">Reference proteome</keyword>
<dbReference type="InterPro" id="IPR011989">
    <property type="entry name" value="ARM-like"/>
</dbReference>
<accession>A0A176VU51</accession>
<evidence type="ECO:0000313" key="3">
    <source>
        <dbReference type="EMBL" id="OAE23943.1"/>
    </source>
</evidence>
<dbReference type="InterPro" id="IPR016024">
    <property type="entry name" value="ARM-type_fold"/>
</dbReference>
<evidence type="ECO:0000256" key="1">
    <source>
        <dbReference type="ARBA" id="ARBA00008828"/>
    </source>
</evidence>
<dbReference type="EMBL" id="LVLJ01002730">
    <property type="protein sequence ID" value="OAE23943.1"/>
    <property type="molecule type" value="Genomic_DNA"/>
</dbReference>
<dbReference type="Gene3D" id="1.25.10.10">
    <property type="entry name" value="Leucine-rich Repeat Variant"/>
    <property type="match status" value="1"/>
</dbReference>
<dbReference type="PANTHER" id="PTHR12354">
    <property type="entry name" value="INTERFERON-RELATED DEVELOPMENTAL REGULATOR"/>
    <property type="match status" value="1"/>
</dbReference>
<proteinExistence type="inferred from homology"/>
<dbReference type="Pfam" id="PF05004">
    <property type="entry name" value="IFRD"/>
    <property type="match status" value="1"/>
</dbReference>
<dbReference type="InterPro" id="IPR039777">
    <property type="entry name" value="IFRD"/>
</dbReference>
<feature type="domain" description="Interferon-related developmental regulator N-terminal" evidence="2">
    <location>
        <begin position="68"/>
        <end position="387"/>
    </location>
</feature>
<comment type="similarity">
    <text evidence="1">Belongs to the IFRD family.</text>
</comment>
<name>A0A176VU51_MARPO</name>
<sequence>MAASRATELISLGNHVQIGVVFRGFSRGNVFRPVDTSEPDCVWMGLNAKNQRRSIRGDDTDEDTLSTTSTISSTDFGGVQEVEEEQDEGTILDSFIEALYEKRSATREAGLRGLLGAFTSNLLVEFVEEKYETLSHLFLNSVKKGSAVERALASRALGLLSLTAGAGDISQKLLSEAWPSLVKVAKTDTVPAARIAALDSMAILSFVGGTDLEATESAMNSVWPVCTHKGNYHADQTLGTNRPSGAVKAAAMSAWALLLSTVPATRVASHHVELSLPTLSMLLRDDDLAVRTATGEALALLYEATKHLLLDIPVADDLKSDIPELASTKPQTIHKLTVAGGKAMEAKEAQVVEQMKALSVQGGGKGQSKKERYAQRASFRDILTTIELLTLLSASVSGWSLSGSGSQAPSRRCFEGQYVVSDHSVECFATGIGGGFPAPYAENVHVSKLCNQQGEDSDEKSKSEYGKSK</sequence>
<reference evidence="3" key="1">
    <citation type="submission" date="2016-03" db="EMBL/GenBank/DDBJ databases">
        <title>Mechanisms controlling the formation of the plant cell surface in tip-growing cells are functionally conserved among land plants.</title>
        <authorList>
            <person name="Honkanen S."/>
            <person name="Jones V.A."/>
            <person name="Morieri G."/>
            <person name="Champion C."/>
            <person name="Hetherington A.J."/>
            <person name="Kelly S."/>
            <person name="Saint-Marcoux D."/>
            <person name="Proust H."/>
            <person name="Prescott H."/>
            <person name="Dolan L."/>
        </authorList>
    </citation>
    <scope>NUCLEOTIDE SEQUENCE [LARGE SCALE GENOMIC DNA]</scope>
    <source>
        <tissue evidence="3">Whole gametophyte</tissue>
    </source>
</reference>
<evidence type="ECO:0000259" key="2">
    <source>
        <dbReference type="Pfam" id="PF05004"/>
    </source>
</evidence>
<organism evidence="3 4">
    <name type="scientific">Marchantia polymorpha subsp. ruderalis</name>
    <dbReference type="NCBI Taxonomy" id="1480154"/>
    <lineage>
        <taxon>Eukaryota</taxon>
        <taxon>Viridiplantae</taxon>
        <taxon>Streptophyta</taxon>
        <taxon>Embryophyta</taxon>
        <taxon>Marchantiophyta</taxon>
        <taxon>Marchantiopsida</taxon>
        <taxon>Marchantiidae</taxon>
        <taxon>Marchantiales</taxon>
        <taxon>Marchantiaceae</taxon>
        <taxon>Marchantia</taxon>
    </lineage>
</organism>
<dbReference type="Proteomes" id="UP000077202">
    <property type="component" value="Unassembled WGS sequence"/>
</dbReference>